<evidence type="ECO:0000256" key="2">
    <source>
        <dbReference type="ARBA" id="ARBA00004245"/>
    </source>
</evidence>
<feature type="transmembrane region" description="Helical" evidence="15">
    <location>
        <begin position="35"/>
        <end position="58"/>
    </location>
</feature>
<dbReference type="Proteomes" id="UP001434883">
    <property type="component" value="Unassembled WGS sequence"/>
</dbReference>
<evidence type="ECO:0000256" key="14">
    <source>
        <dbReference type="ARBA" id="ARBA00023212"/>
    </source>
</evidence>
<keyword evidence="13" id="KW-0325">Glycoprotein</keyword>
<dbReference type="InterPro" id="IPR006875">
    <property type="entry name" value="Sarcoglycan"/>
</dbReference>
<evidence type="ECO:0000256" key="4">
    <source>
        <dbReference type="ARBA" id="ARBA00007574"/>
    </source>
</evidence>
<keyword evidence="7" id="KW-0963">Cytoplasm</keyword>
<evidence type="ECO:0000256" key="12">
    <source>
        <dbReference type="ARBA" id="ARBA00023157"/>
    </source>
</evidence>
<keyword evidence="10 15" id="KW-1133">Transmembrane helix</keyword>
<dbReference type="InterPro" id="IPR039972">
    <property type="entry name" value="Sarcoglycan_gamma/delta/zeta"/>
</dbReference>
<gene>
    <name evidence="16" type="ORF">XENOCAPTIV_018496</name>
</gene>
<name>A0ABV0R417_9TELE</name>
<keyword evidence="6" id="KW-1003">Cell membrane</keyword>
<evidence type="ECO:0000256" key="5">
    <source>
        <dbReference type="ARBA" id="ARBA00020453"/>
    </source>
</evidence>
<evidence type="ECO:0000256" key="6">
    <source>
        <dbReference type="ARBA" id="ARBA00022475"/>
    </source>
</evidence>
<keyword evidence="17" id="KW-1185">Reference proteome</keyword>
<keyword evidence="14" id="KW-0206">Cytoskeleton</keyword>
<dbReference type="EMBL" id="JAHRIN010033997">
    <property type="protein sequence ID" value="MEQ2202865.1"/>
    <property type="molecule type" value="Genomic_DNA"/>
</dbReference>
<comment type="similarity">
    <text evidence="4">Belongs to the sarcoglycan beta/delta/gamma/zeta family.</text>
</comment>
<evidence type="ECO:0000256" key="3">
    <source>
        <dbReference type="ARBA" id="ARBA00004274"/>
    </source>
</evidence>
<evidence type="ECO:0000256" key="7">
    <source>
        <dbReference type="ARBA" id="ARBA00022490"/>
    </source>
</evidence>
<evidence type="ECO:0000256" key="15">
    <source>
        <dbReference type="SAM" id="Phobius"/>
    </source>
</evidence>
<evidence type="ECO:0000256" key="13">
    <source>
        <dbReference type="ARBA" id="ARBA00023180"/>
    </source>
</evidence>
<dbReference type="Pfam" id="PF04790">
    <property type="entry name" value="Sarcoglycan_1"/>
    <property type="match status" value="1"/>
</dbReference>
<proteinExistence type="inferred from homology"/>
<keyword evidence="9" id="KW-0735">Signal-anchor</keyword>
<comment type="caution">
    <text evidence="16">The sequence shown here is derived from an EMBL/GenBank/DDBJ whole genome shotgun (WGS) entry which is preliminary data.</text>
</comment>
<evidence type="ECO:0000256" key="11">
    <source>
        <dbReference type="ARBA" id="ARBA00023136"/>
    </source>
</evidence>
<evidence type="ECO:0000256" key="8">
    <source>
        <dbReference type="ARBA" id="ARBA00022692"/>
    </source>
</evidence>
<evidence type="ECO:0000256" key="1">
    <source>
        <dbReference type="ARBA" id="ARBA00002860"/>
    </source>
</evidence>
<accession>A0ABV0R417</accession>
<comment type="function">
    <text evidence="1">Component of the sarcoglycan complex, a subcomplex of the dystrophin-glycoprotein complex which forms a link between the F-actin cytoskeleton and the extracellular matrix.</text>
</comment>
<keyword evidence="8 15" id="KW-0812">Transmembrane</keyword>
<comment type="subcellular location">
    <subcellularLocation>
        <location evidence="3">Cell membrane</location>
        <location evidence="3">Sarcolemma</location>
        <topology evidence="3">Single-pass type II membrane protein</topology>
    </subcellularLocation>
    <subcellularLocation>
        <location evidence="2">Cytoplasm</location>
        <location evidence="2">Cytoskeleton</location>
    </subcellularLocation>
</comment>
<protein>
    <recommendedName>
        <fullName evidence="5">Gamma-sarcoglycan</fullName>
    </recommendedName>
</protein>
<evidence type="ECO:0000313" key="17">
    <source>
        <dbReference type="Proteomes" id="UP001434883"/>
    </source>
</evidence>
<organism evidence="16 17">
    <name type="scientific">Xenoophorus captivus</name>
    <dbReference type="NCBI Taxonomy" id="1517983"/>
    <lineage>
        <taxon>Eukaryota</taxon>
        <taxon>Metazoa</taxon>
        <taxon>Chordata</taxon>
        <taxon>Craniata</taxon>
        <taxon>Vertebrata</taxon>
        <taxon>Euteleostomi</taxon>
        <taxon>Actinopterygii</taxon>
        <taxon>Neopterygii</taxon>
        <taxon>Teleostei</taxon>
        <taxon>Neoteleostei</taxon>
        <taxon>Acanthomorphata</taxon>
        <taxon>Ovalentaria</taxon>
        <taxon>Atherinomorphae</taxon>
        <taxon>Cyprinodontiformes</taxon>
        <taxon>Goodeidae</taxon>
        <taxon>Xenoophorus</taxon>
    </lineage>
</organism>
<dbReference type="PANTHER" id="PTHR12939:SF4">
    <property type="entry name" value="GAMMA-SARCOGLYCAN"/>
    <property type="match status" value="1"/>
</dbReference>
<dbReference type="PANTHER" id="PTHR12939">
    <property type="entry name" value="SARCOGLYCAN"/>
    <property type="match status" value="1"/>
</dbReference>
<keyword evidence="11 15" id="KW-0472">Membrane</keyword>
<evidence type="ECO:0000256" key="9">
    <source>
        <dbReference type="ARBA" id="ARBA00022968"/>
    </source>
</evidence>
<reference evidence="16 17" key="1">
    <citation type="submission" date="2021-06" db="EMBL/GenBank/DDBJ databases">
        <authorList>
            <person name="Palmer J.M."/>
        </authorList>
    </citation>
    <scope>NUCLEOTIDE SEQUENCE [LARGE SCALE GENOMIC DNA]</scope>
    <source>
        <strain evidence="16 17">XC_2019</strain>
        <tissue evidence="16">Muscle</tissue>
    </source>
</reference>
<evidence type="ECO:0000256" key="10">
    <source>
        <dbReference type="ARBA" id="ARBA00022989"/>
    </source>
</evidence>
<sequence length="141" mass="16828">MAREQYVTTTQGSSSPRPVPDYVYKIGIYGWRKRCLYLFVLLLIVILVVNFALTIWIFRVMWFNAVCKSQIFYYFHCFSRIHLKFFRILPWLCILQKTFPSMPVTRKGTLRGGHLWVRGRLSTQRQTSTYTSHLHDVWGQE</sequence>
<evidence type="ECO:0000313" key="16">
    <source>
        <dbReference type="EMBL" id="MEQ2202865.1"/>
    </source>
</evidence>
<keyword evidence="12" id="KW-1015">Disulfide bond</keyword>